<sequence length="763" mass="84923">MDSQFSDGSLLLEFEYDDLDSLFCQVPAPHMNNRPDGGPYCFDSLASTQEVVERNPTCAMRAGDSAIGACIRPGNARDDGPGYGISSLGVDTSYLTPPLLQSSLYPANTTGISFAMDEWSPNYPDLDTMEPITVSHSQHSLEPLSTEYIHSTIRPANFSSLSDPFFWNREEPSIQRDLNDSVGIGNSSLDAEDNSSPANNFNIVFGYETSETHGMPSNGYFIAQSEQFSLQSEFNSISNANHHQSLDLVFGSGGTWQSMLPPRIPANNQFEHDTTDRCPQIHTTTESHPTVPFPVSIATPTVSESSSSTAKHDVLLKNSLTVLPTLLRPQPLSHPPEALMTSFESSQVELSSSRGKRAYTTEARKKVSQVRKKGACLRCRIRKIACSADDEICSRCQNVTNTPGIAQRICVRQKLIDVFISHSSIYEMILESQDRNSRAINLLPGQTEQRFFRMETMGLDSSTLAITATRYERVCPSLGLSGSYTILVPSWHGASNDQRAISPISLPTIEELDDFARSGTCKVHDPFLSYDLHHKIDRLLLLCCERERQSPVGRLVNATLRVVNLRSFLMHSLVHALNTKQDDSDGSASRFQSTYVDPVLNMQIRTIALAGIAKSERFLFSQFNDLSRILALDESSLMLAKTCLLRLMLIYRNDVLLCQRSVMIPTKSRVIFANRLKKVKFMYHLAAATYGTLSERVSSCVPFEWKLDAYEKYSGHDGSAEGFEKAVKELSVAYTTFCEHELLPEDGIFNFFVMESGRKVGRT</sequence>
<name>A0A2J6TJU3_9HELO</name>
<protein>
    <recommendedName>
        <fullName evidence="4">Zn(2)-C6 fungal-type domain-containing protein</fullName>
    </recommendedName>
</protein>
<dbReference type="InParanoid" id="A0A2J6TJU3"/>
<keyword evidence="3" id="KW-1185">Reference proteome</keyword>
<dbReference type="RefSeq" id="XP_024740170.1">
    <property type="nucleotide sequence ID" value="XM_024879682.1"/>
</dbReference>
<dbReference type="Proteomes" id="UP000235371">
    <property type="component" value="Unassembled WGS sequence"/>
</dbReference>
<dbReference type="InterPro" id="IPR052973">
    <property type="entry name" value="Fungal_sec-metab_reg_TF"/>
</dbReference>
<dbReference type="CDD" id="cd00067">
    <property type="entry name" value="GAL4"/>
    <property type="match status" value="1"/>
</dbReference>
<dbReference type="PANTHER" id="PTHR35392">
    <property type="entry name" value="ZN(II)2CYS6 TRANSCRIPTION FACTOR (EUROFUNG)-RELATED-RELATED"/>
    <property type="match status" value="1"/>
</dbReference>
<organism evidence="2 3">
    <name type="scientific">Hyaloscypha bicolor E</name>
    <dbReference type="NCBI Taxonomy" id="1095630"/>
    <lineage>
        <taxon>Eukaryota</taxon>
        <taxon>Fungi</taxon>
        <taxon>Dikarya</taxon>
        <taxon>Ascomycota</taxon>
        <taxon>Pezizomycotina</taxon>
        <taxon>Leotiomycetes</taxon>
        <taxon>Helotiales</taxon>
        <taxon>Hyaloscyphaceae</taxon>
        <taxon>Hyaloscypha</taxon>
        <taxon>Hyaloscypha bicolor</taxon>
    </lineage>
</organism>
<dbReference type="EMBL" id="KZ613782">
    <property type="protein sequence ID" value="PMD63266.1"/>
    <property type="molecule type" value="Genomic_DNA"/>
</dbReference>
<proteinExistence type="predicted"/>
<reference evidence="2 3" key="1">
    <citation type="submission" date="2016-04" db="EMBL/GenBank/DDBJ databases">
        <title>A degradative enzymes factory behind the ericoid mycorrhizal symbiosis.</title>
        <authorList>
            <consortium name="DOE Joint Genome Institute"/>
            <person name="Martino E."/>
            <person name="Morin E."/>
            <person name="Grelet G."/>
            <person name="Kuo A."/>
            <person name="Kohler A."/>
            <person name="Daghino S."/>
            <person name="Barry K."/>
            <person name="Choi C."/>
            <person name="Cichocki N."/>
            <person name="Clum A."/>
            <person name="Copeland A."/>
            <person name="Hainaut M."/>
            <person name="Haridas S."/>
            <person name="Labutti K."/>
            <person name="Lindquist E."/>
            <person name="Lipzen A."/>
            <person name="Khouja H.-R."/>
            <person name="Murat C."/>
            <person name="Ohm R."/>
            <person name="Olson A."/>
            <person name="Spatafora J."/>
            <person name="Veneault-Fourrey C."/>
            <person name="Henrissat B."/>
            <person name="Grigoriev I."/>
            <person name="Martin F."/>
            <person name="Perotto S."/>
        </authorList>
    </citation>
    <scope>NUCLEOTIDE SEQUENCE [LARGE SCALE GENOMIC DNA]</scope>
    <source>
        <strain evidence="2 3">E</strain>
    </source>
</reference>
<dbReference type="GO" id="GO:0000981">
    <property type="term" value="F:DNA-binding transcription factor activity, RNA polymerase II-specific"/>
    <property type="evidence" value="ECO:0007669"/>
    <property type="project" value="InterPro"/>
</dbReference>
<evidence type="ECO:0000313" key="2">
    <source>
        <dbReference type="EMBL" id="PMD63266.1"/>
    </source>
</evidence>
<evidence type="ECO:0008006" key="4">
    <source>
        <dbReference type="Google" id="ProtNLM"/>
    </source>
</evidence>
<dbReference type="InterPro" id="IPR001138">
    <property type="entry name" value="Zn2Cys6_DnaBD"/>
</dbReference>
<keyword evidence="1" id="KW-0539">Nucleus</keyword>
<dbReference type="AlphaFoldDB" id="A0A2J6TJU3"/>
<dbReference type="GeneID" id="36587759"/>
<evidence type="ECO:0000256" key="1">
    <source>
        <dbReference type="ARBA" id="ARBA00023242"/>
    </source>
</evidence>
<dbReference type="PANTHER" id="PTHR35392:SF1">
    <property type="entry name" value="ZN(II)2CYS6 TRANSCRIPTION FACTOR (EUROFUNG)"/>
    <property type="match status" value="1"/>
</dbReference>
<gene>
    <name evidence="2" type="ORF">K444DRAFT_610098</name>
</gene>
<dbReference type="OrthoDB" id="5426982at2759"/>
<dbReference type="GO" id="GO:0008270">
    <property type="term" value="F:zinc ion binding"/>
    <property type="evidence" value="ECO:0007669"/>
    <property type="project" value="InterPro"/>
</dbReference>
<accession>A0A2J6TJU3</accession>
<evidence type="ECO:0000313" key="3">
    <source>
        <dbReference type="Proteomes" id="UP000235371"/>
    </source>
</evidence>